<dbReference type="Gene3D" id="3.60.40.10">
    <property type="entry name" value="PPM-type phosphatase domain"/>
    <property type="match status" value="1"/>
</dbReference>
<feature type="domain" description="GAF" evidence="15">
    <location>
        <begin position="349"/>
        <end position="518"/>
    </location>
</feature>
<dbReference type="Proteomes" id="UP000189677">
    <property type="component" value="Chromosome"/>
</dbReference>
<dbReference type="InterPro" id="IPR001932">
    <property type="entry name" value="PPM-type_phosphatase-like_dom"/>
</dbReference>
<reference evidence="18 19" key="1">
    <citation type="submission" date="2016-11" db="EMBL/GenBank/DDBJ databases">
        <title>Complete genome sequence of Streptomyces niveus SCSIO 3406.</title>
        <authorList>
            <person name="Zhu Q."/>
            <person name="Cheng W."/>
            <person name="Song Y."/>
            <person name="Li Q."/>
            <person name="Ju J."/>
        </authorList>
    </citation>
    <scope>NUCLEOTIDE SEQUENCE [LARGE SCALE GENOMIC DNA]</scope>
    <source>
        <strain evidence="18 19">SCSIO 3406</strain>
    </source>
</reference>
<keyword evidence="9" id="KW-0067">ATP-binding</keyword>
<keyword evidence="8" id="KW-0378">Hydrolase</keyword>
<keyword evidence="6" id="KW-0547">Nucleotide-binding</keyword>
<evidence type="ECO:0000256" key="2">
    <source>
        <dbReference type="ARBA" id="ARBA00022475"/>
    </source>
</evidence>
<dbReference type="GO" id="GO:0016791">
    <property type="term" value="F:phosphatase activity"/>
    <property type="evidence" value="ECO:0007669"/>
    <property type="project" value="TreeGrafter"/>
</dbReference>
<gene>
    <name evidence="18" type="ORF">BBN63_31760</name>
</gene>
<evidence type="ECO:0000256" key="5">
    <source>
        <dbReference type="ARBA" id="ARBA00022692"/>
    </source>
</evidence>
<evidence type="ECO:0000256" key="9">
    <source>
        <dbReference type="ARBA" id="ARBA00022840"/>
    </source>
</evidence>
<keyword evidence="2" id="KW-1003">Cell membrane</keyword>
<evidence type="ECO:0000256" key="7">
    <source>
        <dbReference type="ARBA" id="ARBA00022777"/>
    </source>
</evidence>
<dbReference type="InterPro" id="IPR013656">
    <property type="entry name" value="PAS_4"/>
</dbReference>
<dbReference type="InterPro" id="IPR029016">
    <property type="entry name" value="GAF-like_dom_sf"/>
</dbReference>
<evidence type="ECO:0000259" key="16">
    <source>
        <dbReference type="SMART" id="SM00091"/>
    </source>
</evidence>
<keyword evidence="4" id="KW-0808">Transferase</keyword>
<dbReference type="GO" id="GO:0005524">
    <property type="term" value="F:ATP binding"/>
    <property type="evidence" value="ECO:0007669"/>
    <property type="project" value="UniProtKB-KW"/>
</dbReference>
<dbReference type="Pfam" id="PF07228">
    <property type="entry name" value="SpoIIE"/>
    <property type="match status" value="1"/>
</dbReference>
<evidence type="ECO:0000256" key="14">
    <source>
        <dbReference type="SAM" id="Phobius"/>
    </source>
</evidence>
<evidence type="ECO:0000256" key="13">
    <source>
        <dbReference type="SAM" id="MobiDB-lite"/>
    </source>
</evidence>
<dbReference type="GO" id="GO:0016301">
    <property type="term" value="F:kinase activity"/>
    <property type="evidence" value="ECO:0007669"/>
    <property type="project" value="UniProtKB-KW"/>
</dbReference>
<dbReference type="Gene3D" id="3.30.450.20">
    <property type="entry name" value="PAS domain"/>
    <property type="match status" value="2"/>
</dbReference>
<evidence type="ECO:0000256" key="4">
    <source>
        <dbReference type="ARBA" id="ARBA00022679"/>
    </source>
</evidence>
<dbReference type="SMART" id="SM00331">
    <property type="entry name" value="PP2C_SIG"/>
    <property type="match status" value="1"/>
</dbReference>
<dbReference type="Pfam" id="PF08448">
    <property type="entry name" value="PAS_4"/>
    <property type="match status" value="1"/>
</dbReference>
<evidence type="ECO:0000259" key="15">
    <source>
        <dbReference type="SMART" id="SM00065"/>
    </source>
</evidence>
<dbReference type="FunFam" id="3.60.40.10:FF:000031">
    <property type="entry name" value="PAS sensor protein"/>
    <property type="match status" value="1"/>
</dbReference>
<evidence type="ECO:0000256" key="8">
    <source>
        <dbReference type="ARBA" id="ARBA00022801"/>
    </source>
</evidence>
<dbReference type="InterPro" id="IPR003594">
    <property type="entry name" value="HATPase_dom"/>
</dbReference>
<evidence type="ECO:0000259" key="17">
    <source>
        <dbReference type="SMART" id="SM00331"/>
    </source>
</evidence>
<keyword evidence="19" id="KW-1185">Reference proteome</keyword>
<feature type="domain" description="PAS" evidence="16">
    <location>
        <begin position="221"/>
        <end position="285"/>
    </location>
</feature>
<dbReference type="SMART" id="SM00091">
    <property type="entry name" value="PAS"/>
    <property type="match status" value="1"/>
</dbReference>
<organism evidence="18 19">
    <name type="scientific">Streptomyces niveus</name>
    <name type="common">Streptomyces spheroides</name>
    <dbReference type="NCBI Taxonomy" id="193462"/>
    <lineage>
        <taxon>Bacteria</taxon>
        <taxon>Bacillati</taxon>
        <taxon>Actinomycetota</taxon>
        <taxon>Actinomycetes</taxon>
        <taxon>Kitasatosporales</taxon>
        <taxon>Streptomycetaceae</taxon>
        <taxon>Streptomyces</taxon>
    </lineage>
</organism>
<dbReference type="SUPFAM" id="SSF81606">
    <property type="entry name" value="PP2C-like"/>
    <property type="match status" value="1"/>
</dbReference>
<dbReference type="GO" id="GO:0005886">
    <property type="term" value="C:plasma membrane"/>
    <property type="evidence" value="ECO:0007669"/>
    <property type="project" value="UniProtKB-SubCell"/>
</dbReference>
<comment type="subcellular location">
    <subcellularLocation>
        <location evidence="1">Cell membrane</location>
        <topology evidence="1">Multi-pass membrane protein</topology>
    </subcellularLocation>
</comment>
<dbReference type="PANTHER" id="PTHR43156">
    <property type="entry name" value="STAGE II SPORULATION PROTEIN E-RELATED"/>
    <property type="match status" value="1"/>
</dbReference>
<proteinExistence type="predicted"/>
<dbReference type="KEGG" id="snw:BBN63_31760"/>
<evidence type="ECO:0000313" key="19">
    <source>
        <dbReference type="Proteomes" id="UP000189677"/>
    </source>
</evidence>
<dbReference type="PANTHER" id="PTHR43156:SF2">
    <property type="entry name" value="STAGE II SPORULATION PROTEIN E"/>
    <property type="match status" value="1"/>
</dbReference>
<evidence type="ECO:0000256" key="12">
    <source>
        <dbReference type="ARBA" id="ARBA00023136"/>
    </source>
</evidence>
<dbReference type="InterPro" id="IPR003018">
    <property type="entry name" value="GAF"/>
</dbReference>
<keyword evidence="5 14" id="KW-0812">Transmembrane</keyword>
<dbReference type="AlphaFoldDB" id="A0A1U9R2F3"/>
<dbReference type="FunFam" id="3.30.565.10:FF:000028">
    <property type="entry name" value="PAS sensor protein"/>
    <property type="match status" value="1"/>
</dbReference>
<keyword evidence="12 14" id="KW-0472">Membrane</keyword>
<keyword evidence="3" id="KW-0597">Phosphoprotein</keyword>
<sequence length="919" mass="98115">MTPTGAIRRLIPRTVAGQMFALLVVMVLVLGAGAVAALVVQAGNNSEDVARVRALAVAETFSRAPGVLAALESPDPSARLQPITEVTRRETGVDYIVVTNTKGVRYTHPNPAEIGKSITGPLYPATAGRPFTDRVPGRTLPSPSIRAVAPVFDKKGSVVALVNAGVTIAGTSRTVNRQLPVLLGGGAAALALATVGVALMSRRLRRQTRGLEPAEITRMYEHHDAVLHAVREGVLIISDDGRLLLVNDEARRLLDLPPDVPLRDVADLGPRLDQALIRLLADGRVAADEVHRAAGRFLAVNQQPTRSDGRALGSVATLRDTTELRALAGRATEARETLMLLYDATVTIGTTLDLTRTAEELAQAALPRFADLATVDVFESVLEGAEPARERDELRRAAAAGVRGQRSLYQAGQTVSFHSSSPQARSLADGRSVLEQDLAEAFVGTDQDPAHTEWLRAHGMRSLITVPLRAGGWVLGVTSFYRGDRLDTFDEDDVSTAEELVGRAAVCLDNARRYAREHAMAVSLQRSLLPGDLPQQNAVEAAYRYIPARSGVGGDWFDVIPLSGARVALVVGDVVGHGLHAVATMGLLRTAVLNFSALDLAPDELLTHLDELVSRLDQEENHRGRERGAAATGGTGIIGATCLYAIYDPVSRRCTMARAGHPAPAIVRPDGTVDFPDVPGGPPLGLGGFPFEVIDLGIEENSEIVLYTDGLIENRRQEIDGGLERLEQALAHRGRSPEQTCDAVLDALLPADVADVSDDVALLVARTRTLDTDHFVVWDVPVDPAAVATARADVTRKLSSWGLDEAAFTTELIVSELVTNAIRHAIAPIHLRLVRDRGLICEVSDGSSTAPHLRRSTAGDEGGRGLFLVAQLTESWGTRYTSRGKTIWAEQVLPPAGDTEPDGPSQPHMTAGPDQAASR</sequence>
<dbReference type="InterPro" id="IPR033463">
    <property type="entry name" value="sCache_3"/>
</dbReference>
<keyword evidence="11" id="KW-0902">Two-component regulatory system</keyword>
<dbReference type="InterPro" id="IPR000014">
    <property type="entry name" value="PAS"/>
</dbReference>
<evidence type="ECO:0000256" key="11">
    <source>
        <dbReference type="ARBA" id="ARBA00023012"/>
    </source>
</evidence>
<dbReference type="GO" id="GO:0000160">
    <property type="term" value="P:phosphorelay signal transduction system"/>
    <property type="evidence" value="ECO:0007669"/>
    <property type="project" value="UniProtKB-KW"/>
</dbReference>
<dbReference type="EMBL" id="CP018047">
    <property type="protein sequence ID" value="AQU70075.1"/>
    <property type="molecule type" value="Genomic_DNA"/>
</dbReference>
<dbReference type="Pfam" id="PF13185">
    <property type="entry name" value="GAF_2"/>
    <property type="match status" value="1"/>
</dbReference>
<dbReference type="InterPro" id="IPR036457">
    <property type="entry name" value="PPM-type-like_dom_sf"/>
</dbReference>
<accession>A0A1U9R2F3</accession>
<evidence type="ECO:0000256" key="10">
    <source>
        <dbReference type="ARBA" id="ARBA00022989"/>
    </source>
</evidence>
<protein>
    <submittedName>
        <fullName evidence="18">Histidine kinase</fullName>
    </submittedName>
</protein>
<dbReference type="CDD" id="cd16936">
    <property type="entry name" value="HATPase_RsbW-like"/>
    <property type="match status" value="1"/>
</dbReference>
<dbReference type="InterPro" id="IPR029151">
    <property type="entry name" value="Sensor-like_sf"/>
</dbReference>
<dbReference type="SUPFAM" id="SSF55785">
    <property type="entry name" value="PYP-like sensor domain (PAS domain)"/>
    <property type="match status" value="1"/>
</dbReference>
<name>A0A1U9R2F3_STRNV</name>
<dbReference type="InterPro" id="IPR035965">
    <property type="entry name" value="PAS-like_dom_sf"/>
</dbReference>
<dbReference type="SUPFAM" id="SSF55781">
    <property type="entry name" value="GAF domain-like"/>
    <property type="match status" value="1"/>
</dbReference>
<dbReference type="InterPro" id="IPR052016">
    <property type="entry name" value="Bact_Sigma-Reg"/>
</dbReference>
<dbReference type="Gene3D" id="3.30.565.10">
    <property type="entry name" value="Histidine kinase-like ATPase, C-terminal domain"/>
    <property type="match status" value="1"/>
</dbReference>
<dbReference type="SUPFAM" id="SSF103190">
    <property type="entry name" value="Sensory domain-like"/>
    <property type="match status" value="1"/>
</dbReference>
<dbReference type="SUPFAM" id="SSF55874">
    <property type="entry name" value="ATPase domain of HSP90 chaperone/DNA topoisomerase II/histidine kinase"/>
    <property type="match status" value="1"/>
</dbReference>
<dbReference type="Pfam" id="PF13581">
    <property type="entry name" value="HATPase_c_2"/>
    <property type="match status" value="1"/>
</dbReference>
<keyword evidence="7 18" id="KW-0418">Kinase</keyword>
<dbReference type="RefSeq" id="WP_237285806.1">
    <property type="nucleotide sequence ID" value="NZ_CP018047.1"/>
</dbReference>
<feature type="transmembrane region" description="Helical" evidence="14">
    <location>
        <begin position="20"/>
        <end position="40"/>
    </location>
</feature>
<evidence type="ECO:0000313" key="18">
    <source>
        <dbReference type="EMBL" id="AQU70075.1"/>
    </source>
</evidence>
<dbReference type="SMART" id="SM00065">
    <property type="entry name" value="GAF"/>
    <property type="match status" value="1"/>
</dbReference>
<dbReference type="Gene3D" id="3.30.450.40">
    <property type="match status" value="1"/>
</dbReference>
<evidence type="ECO:0000256" key="6">
    <source>
        <dbReference type="ARBA" id="ARBA00022741"/>
    </source>
</evidence>
<feature type="transmembrane region" description="Helical" evidence="14">
    <location>
        <begin position="181"/>
        <end position="200"/>
    </location>
</feature>
<dbReference type="Pfam" id="PF17203">
    <property type="entry name" value="sCache_3_2"/>
    <property type="match status" value="1"/>
</dbReference>
<feature type="region of interest" description="Disordered" evidence="13">
    <location>
        <begin position="892"/>
        <end position="919"/>
    </location>
</feature>
<dbReference type="InterPro" id="IPR036890">
    <property type="entry name" value="HATPase_C_sf"/>
</dbReference>
<dbReference type="CDD" id="cd00130">
    <property type="entry name" value="PAS"/>
    <property type="match status" value="1"/>
</dbReference>
<evidence type="ECO:0000256" key="3">
    <source>
        <dbReference type="ARBA" id="ARBA00022553"/>
    </source>
</evidence>
<dbReference type="FunFam" id="3.30.450.40:FF:000035">
    <property type="entry name" value="PAS sensor protein"/>
    <property type="match status" value="1"/>
</dbReference>
<feature type="domain" description="PPM-type phosphatase" evidence="17">
    <location>
        <begin position="537"/>
        <end position="767"/>
    </location>
</feature>
<keyword evidence="10 14" id="KW-1133">Transmembrane helix</keyword>
<evidence type="ECO:0000256" key="1">
    <source>
        <dbReference type="ARBA" id="ARBA00004651"/>
    </source>
</evidence>